<dbReference type="AlphaFoldDB" id="A0A562XC24"/>
<dbReference type="PANTHER" id="PTHR43022">
    <property type="entry name" value="PROTEIN SMF"/>
    <property type="match status" value="1"/>
</dbReference>
<evidence type="ECO:0000256" key="1">
    <source>
        <dbReference type="ARBA" id="ARBA00006525"/>
    </source>
</evidence>
<dbReference type="RefSeq" id="WP_147497361.1">
    <property type="nucleotide sequence ID" value="NZ_VOAP01000016.1"/>
</dbReference>
<dbReference type="GO" id="GO:0009294">
    <property type="term" value="P:DNA-mediated transformation"/>
    <property type="evidence" value="ECO:0007669"/>
    <property type="project" value="InterPro"/>
</dbReference>
<dbReference type="EMBL" id="VOAP01000016">
    <property type="protein sequence ID" value="TWO19681.1"/>
    <property type="molecule type" value="Genomic_DNA"/>
</dbReference>
<dbReference type="Proteomes" id="UP000321812">
    <property type="component" value="Unassembled WGS sequence"/>
</dbReference>
<dbReference type="InterPro" id="IPR057666">
    <property type="entry name" value="DrpA_SLOG"/>
</dbReference>
<dbReference type="Pfam" id="PF02481">
    <property type="entry name" value="DNA_processg_A"/>
    <property type="match status" value="1"/>
</dbReference>
<gene>
    <name evidence="3" type="ORF">YZ82_06200</name>
</gene>
<feature type="domain" description="Smf/DprA SLOG" evidence="2">
    <location>
        <begin position="6"/>
        <end position="200"/>
    </location>
</feature>
<evidence type="ECO:0000313" key="4">
    <source>
        <dbReference type="Proteomes" id="UP000321812"/>
    </source>
</evidence>
<organism evidence="3 4">
    <name type="scientific">Campylobacter hyointestinalis</name>
    <dbReference type="NCBI Taxonomy" id="198"/>
    <lineage>
        <taxon>Bacteria</taxon>
        <taxon>Pseudomonadati</taxon>
        <taxon>Campylobacterota</taxon>
        <taxon>Epsilonproteobacteria</taxon>
        <taxon>Campylobacterales</taxon>
        <taxon>Campylobacteraceae</taxon>
        <taxon>Campylobacter</taxon>
    </lineage>
</organism>
<dbReference type="SUPFAM" id="SSF102405">
    <property type="entry name" value="MCP/YpsA-like"/>
    <property type="match status" value="1"/>
</dbReference>
<comment type="similarity">
    <text evidence="1">Belongs to the DprA/Smf family.</text>
</comment>
<dbReference type="Gene3D" id="3.40.50.450">
    <property type="match status" value="1"/>
</dbReference>
<proteinExistence type="inferred from homology"/>
<dbReference type="PANTHER" id="PTHR43022:SF1">
    <property type="entry name" value="PROTEIN SMF"/>
    <property type="match status" value="1"/>
</dbReference>
<sequence>MDFITEIPTSLKLLKKPVDKLYYKGDLRLLDFPKIAIVGSRKCSQYTKNLVYSLALSLKNHGICVVSGAAIGTDCVAHEGAYPNTIAVFGNGLENIYPAQNKKIIEQIYKNSLALSEYEPNFKATPWSFLERNRIVVALSDAVVVGEADFKSGSMSSARLALDMNIPLFVLPQRLGESNGTNELLKNKKAELITDFDEFALLFKSEKTSIQSGDEVLKFIKTNSNFDECYAKFGDILYEYELDGKIAIDGIYVRVLQ</sequence>
<protein>
    <submittedName>
        <fullName evidence="3">DNA-processing protein DprA</fullName>
    </submittedName>
</protein>
<name>A0A562XC24_CAMHY</name>
<accession>A0A562XC24</accession>
<evidence type="ECO:0000313" key="3">
    <source>
        <dbReference type="EMBL" id="TWO19681.1"/>
    </source>
</evidence>
<evidence type="ECO:0000259" key="2">
    <source>
        <dbReference type="Pfam" id="PF02481"/>
    </source>
</evidence>
<reference evidence="3 4" key="1">
    <citation type="submission" date="2019-07" db="EMBL/GenBank/DDBJ databases">
        <title>Rapid identification of Enteric Bacteria from Whole Genome Sequences (WGS) using Average Nucleotide Identity (ANI).</title>
        <authorList>
            <person name="Lane C."/>
        </authorList>
    </citation>
    <scope>NUCLEOTIDE SEQUENCE [LARGE SCALE GENOMIC DNA]</scope>
    <source>
        <strain evidence="3 4">D2411</strain>
    </source>
</reference>
<comment type="caution">
    <text evidence="3">The sequence shown here is derived from an EMBL/GenBank/DDBJ whole genome shotgun (WGS) entry which is preliminary data.</text>
</comment>
<dbReference type="InterPro" id="IPR003488">
    <property type="entry name" value="DprA"/>
</dbReference>